<dbReference type="Pfam" id="PF09992">
    <property type="entry name" value="NAGPA"/>
    <property type="match status" value="1"/>
</dbReference>
<feature type="non-terminal residue" evidence="2">
    <location>
        <position position="594"/>
    </location>
</feature>
<protein>
    <recommendedName>
        <fullName evidence="1">Phosphodiester glycosidase domain-containing protein</fullName>
    </recommendedName>
</protein>
<dbReference type="Proteomes" id="UP000248724">
    <property type="component" value="Unassembled WGS sequence"/>
</dbReference>
<evidence type="ECO:0000313" key="2">
    <source>
        <dbReference type="EMBL" id="PZR80770.1"/>
    </source>
</evidence>
<sequence length="594" mass="61303">MADRVHAQAGINADYYDIGASGSPLNVVLIDGRVQHQPDAAAAFIIGRDRRIGMATISWRATLSAPSSQPVPISNVNEWSAATPIALLSAMFGGLKAYGASVLVLTPADAPGRYRVADVLTGAADLPKLSGDELAIVAHGAWAIRLAALGVGQVVDVTQQSQPQLDSMLAAVGGGPLLLDGGRPAVDPNAPAPEETNARYPLTGAGISADGSALWLVVIDGRSPAMSVGVTRPMLAALFARLGAWQAMAFDSGGSSEMVVRHLGDLGVTVANVPSDGRERPVADGLFVLNNAWPGTPAQLLLRADDALVLSGSRMPLRLRSIDADDQPLPVTATEAAFKSSDPRVLTVDARGVVQARQAGGASVEAVLGSIRGRIDLRVVSSVGALVIGGYRGHVPADGAVVLSASAFEGDVPVWIDPQAVRWSAIGNGGNISSSGTFQAGPSAAKLTIVAQAAGTRSLLPILVGEHAVNIAAVLQPGRAPGQWTFSARPADVAGGVDALLAPDSSAALHLSYDFSATGSVRAAYAQTDIRLAGEPTGVAIDVYADSNGQWLRGGFRNADGVEDSVTLARHADWRGWKTLRVALPERIRTPITW</sequence>
<gene>
    <name evidence="2" type="ORF">DLM65_07440</name>
</gene>
<dbReference type="PANTHER" id="PTHR40446">
    <property type="entry name" value="N-ACETYLGLUCOSAMINE-1-PHOSPHODIESTER ALPHA-N-ACETYLGLUCOSAMINIDASE"/>
    <property type="match status" value="1"/>
</dbReference>
<evidence type="ECO:0000259" key="1">
    <source>
        <dbReference type="Pfam" id="PF09992"/>
    </source>
</evidence>
<dbReference type="AlphaFoldDB" id="A0A2W5Z610"/>
<dbReference type="PANTHER" id="PTHR40446:SF2">
    <property type="entry name" value="N-ACETYLGLUCOSAMINE-1-PHOSPHODIESTER ALPHA-N-ACETYLGLUCOSAMINIDASE"/>
    <property type="match status" value="1"/>
</dbReference>
<dbReference type="EMBL" id="QHBU01000137">
    <property type="protein sequence ID" value="PZR80770.1"/>
    <property type="molecule type" value="Genomic_DNA"/>
</dbReference>
<organism evidence="2 3">
    <name type="scientific">Candidatus Aeolococcus gillhamiae</name>
    <dbReference type="NCBI Taxonomy" id="3127015"/>
    <lineage>
        <taxon>Bacteria</taxon>
        <taxon>Bacillati</taxon>
        <taxon>Candidatus Dormiibacterota</taxon>
        <taxon>Candidatus Dormibacteria</taxon>
        <taxon>Candidatus Aeolococcales</taxon>
        <taxon>Candidatus Aeolococcaceae</taxon>
        <taxon>Candidatus Aeolococcus</taxon>
    </lineage>
</organism>
<accession>A0A2W5Z610</accession>
<feature type="domain" description="Phosphodiester glycosidase" evidence="1">
    <location>
        <begin position="148"/>
        <end position="288"/>
    </location>
</feature>
<evidence type="ECO:0000313" key="3">
    <source>
        <dbReference type="Proteomes" id="UP000248724"/>
    </source>
</evidence>
<dbReference type="InterPro" id="IPR018711">
    <property type="entry name" value="NAGPA"/>
</dbReference>
<proteinExistence type="predicted"/>
<name>A0A2W5Z610_9BACT</name>
<reference evidence="2 3" key="1">
    <citation type="journal article" date="2017" name="Nature">
        <title>Atmospheric trace gases support primary production in Antarctic desert surface soil.</title>
        <authorList>
            <person name="Ji M."/>
            <person name="Greening C."/>
            <person name="Vanwonterghem I."/>
            <person name="Carere C.R."/>
            <person name="Bay S.K."/>
            <person name="Steen J.A."/>
            <person name="Montgomery K."/>
            <person name="Lines T."/>
            <person name="Beardall J."/>
            <person name="van Dorst J."/>
            <person name="Snape I."/>
            <person name="Stott M.B."/>
            <person name="Hugenholtz P."/>
            <person name="Ferrari B.C."/>
        </authorList>
    </citation>
    <scope>NUCLEOTIDE SEQUENCE [LARGE SCALE GENOMIC DNA]</scope>
    <source>
        <strain evidence="2">RRmetagenome_bin12</strain>
    </source>
</reference>
<comment type="caution">
    <text evidence="2">The sequence shown here is derived from an EMBL/GenBank/DDBJ whole genome shotgun (WGS) entry which is preliminary data.</text>
</comment>
<dbReference type="Gene3D" id="2.60.40.1080">
    <property type="match status" value="1"/>
</dbReference>